<dbReference type="PANTHER" id="PTHR42718:SF11">
    <property type="entry name" value="MAJOR FACILITATOR SUPERFAMILY (MFS) PROFILE DOMAIN-CONTAINING PROTEIN"/>
    <property type="match status" value="1"/>
</dbReference>
<dbReference type="Gene3D" id="1.20.1250.20">
    <property type="entry name" value="MFS general substrate transporter like domains"/>
    <property type="match status" value="1"/>
</dbReference>
<dbReference type="InterPro" id="IPR020846">
    <property type="entry name" value="MFS_dom"/>
</dbReference>
<feature type="transmembrane region" description="Helical" evidence="6">
    <location>
        <begin position="180"/>
        <end position="201"/>
    </location>
</feature>
<evidence type="ECO:0000259" key="7">
    <source>
        <dbReference type="PROSITE" id="PS50850"/>
    </source>
</evidence>
<dbReference type="InterPro" id="IPR011701">
    <property type="entry name" value="MFS"/>
</dbReference>
<evidence type="ECO:0000256" key="4">
    <source>
        <dbReference type="ARBA" id="ARBA00023136"/>
    </source>
</evidence>
<accession>A0ABR4EIC8</accession>
<evidence type="ECO:0000256" key="3">
    <source>
        <dbReference type="ARBA" id="ARBA00022989"/>
    </source>
</evidence>
<feature type="transmembrane region" description="Helical" evidence="6">
    <location>
        <begin position="150"/>
        <end position="174"/>
    </location>
</feature>
<dbReference type="PROSITE" id="PS50850">
    <property type="entry name" value="MFS"/>
    <property type="match status" value="1"/>
</dbReference>
<feature type="transmembrane region" description="Helical" evidence="6">
    <location>
        <begin position="513"/>
        <end position="531"/>
    </location>
</feature>
<evidence type="ECO:0000256" key="1">
    <source>
        <dbReference type="ARBA" id="ARBA00004141"/>
    </source>
</evidence>
<feature type="transmembrane region" description="Helical" evidence="6">
    <location>
        <begin position="308"/>
        <end position="327"/>
    </location>
</feature>
<keyword evidence="2 6" id="KW-0812">Transmembrane</keyword>
<feature type="transmembrane region" description="Helical" evidence="6">
    <location>
        <begin position="276"/>
        <end position="296"/>
    </location>
</feature>
<feature type="transmembrane region" description="Helical" evidence="6">
    <location>
        <begin position="437"/>
        <end position="463"/>
    </location>
</feature>
<dbReference type="InterPro" id="IPR036259">
    <property type="entry name" value="MFS_trans_sf"/>
</dbReference>
<feature type="region of interest" description="Disordered" evidence="5">
    <location>
        <begin position="542"/>
        <end position="563"/>
    </location>
</feature>
<comment type="caution">
    <text evidence="8">The sequence shown here is derived from an EMBL/GenBank/DDBJ whole genome shotgun (WGS) entry which is preliminary data.</text>
</comment>
<feature type="transmembrane region" description="Helical" evidence="6">
    <location>
        <begin position="124"/>
        <end position="143"/>
    </location>
</feature>
<organism evidence="8 9">
    <name type="scientific">Diaporthe vaccinii</name>
    <dbReference type="NCBI Taxonomy" id="105482"/>
    <lineage>
        <taxon>Eukaryota</taxon>
        <taxon>Fungi</taxon>
        <taxon>Dikarya</taxon>
        <taxon>Ascomycota</taxon>
        <taxon>Pezizomycotina</taxon>
        <taxon>Sordariomycetes</taxon>
        <taxon>Sordariomycetidae</taxon>
        <taxon>Diaporthales</taxon>
        <taxon>Diaporthaceae</taxon>
        <taxon>Diaporthe</taxon>
        <taxon>Diaporthe eres species complex</taxon>
    </lineage>
</organism>
<evidence type="ECO:0000256" key="6">
    <source>
        <dbReference type="SAM" id="Phobius"/>
    </source>
</evidence>
<feature type="transmembrane region" description="Helical" evidence="6">
    <location>
        <begin position="213"/>
        <end position="232"/>
    </location>
</feature>
<proteinExistence type="predicted"/>
<keyword evidence="4 6" id="KW-0472">Membrane</keyword>
<dbReference type="PANTHER" id="PTHR42718">
    <property type="entry name" value="MAJOR FACILITATOR SUPERFAMILY MULTIDRUG TRANSPORTER MFSC"/>
    <property type="match status" value="1"/>
</dbReference>
<comment type="subcellular location">
    <subcellularLocation>
        <location evidence="1">Membrane</location>
        <topology evidence="1">Multi-pass membrane protein</topology>
    </subcellularLocation>
</comment>
<dbReference type="Gene3D" id="1.20.1720.10">
    <property type="entry name" value="Multidrug resistance protein D"/>
    <property type="match status" value="1"/>
</dbReference>
<dbReference type="Proteomes" id="UP001600888">
    <property type="component" value="Unassembled WGS sequence"/>
</dbReference>
<evidence type="ECO:0000256" key="5">
    <source>
        <dbReference type="SAM" id="MobiDB-lite"/>
    </source>
</evidence>
<keyword evidence="9" id="KW-1185">Reference proteome</keyword>
<feature type="transmembrane region" description="Helical" evidence="6">
    <location>
        <begin position="412"/>
        <end position="431"/>
    </location>
</feature>
<keyword evidence="3 6" id="KW-1133">Transmembrane helix</keyword>
<evidence type="ECO:0000313" key="9">
    <source>
        <dbReference type="Proteomes" id="UP001600888"/>
    </source>
</evidence>
<sequence>MLLPSGEPAGWIHSSDTSNNHSETDHLSILYFWVDSMTIHDMSTSPESDIERNVPPTAQDPATFQKADLERLGRQRPETFKTAISEIAFCTSMLVSMLMSEYFVSGFNILLPTVSKELDIPIAAQIWPSSVFALIVGAILLPLGRIGDIYGGFIVFTSGLAWFVVWTVVAGFSVNYHMLIAARALQGLGPAAFLPTGIMILGKIYRPGPRKNLIFSLYGAFSPLGFFFGVIMGGIAGEYLTWRWYFWLGAIVIGLCSISAYLSIPRGELKTPGVKMDYWGVFTTVPALVLIVFAVTDGAHAPKGWATDYIIVTVVLGFVLLGISVFVERNVAEQPLLPASLFRPKYVKTILVALAFAYGNFGIFMYYASFYLYTVMEYSVLSTALAFIPMAAGGIILATLGGFTLHLLPGRLLLVIAGAGEIISVLLFALVPEGGSYWAWVLPAMIGATLGVDIAFNVTNVFITTNIAQKDQGAAGALIYSILFLPISLFLGISDVVAASYEHRGTMVSYKAAFWFGTGCAAASLVLFCFVDTGKAESQLRVEEKEALEESGQEDAGVVSGSN</sequence>
<feature type="transmembrane region" description="Helical" evidence="6">
    <location>
        <begin position="380"/>
        <end position="400"/>
    </location>
</feature>
<gene>
    <name evidence="8" type="ORF">FJTKL_11021</name>
</gene>
<feature type="transmembrane region" description="Helical" evidence="6">
    <location>
        <begin position="347"/>
        <end position="368"/>
    </location>
</feature>
<reference evidence="8 9" key="1">
    <citation type="submission" date="2024-03" db="EMBL/GenBank/DDBJ databases">
        <title>A high-quality draft genome sequence of Diaporthe vaccinii, a causative agent of upright dieback and viscid rot disease in cranberry plants.</title>
        <authorList>
            <person name="Sarrasin M."/>
            <person name="Lang B.F."/>
            <person name="Burger G."/>
        </authorList>
    </citation>
    <scope>NUCLEOTIDE SEQUENCE [LARGE SCALE GENOMIC DNA]</scope>
    <source>
        <strain evidence="8 9">IS7</strain>
    </source>
</reference>
<feature type="domain" description="Major facilitator superfamily (MFS) profile" evidence="7">
    <location>
        <begin position="89"/>
        <end position="536"/>
    </location>
</feature>
<feature type="transmembrane region" description="Helical" evidence="6">
    <location>
        <begin position="244"/>
        <end position="264"/>
    </location>
</feature>
<protein>
    <recommendedName>
        <fullName evidence="7">Major facilitator superfamily (MFS) profile domain-containing protein</fullName>
    </recommendedName>
</protein>
<evidence type="ECO:0000256" key="2">
    <source>
        <dbReference type="ARBA" id="ARBA00022692"/>
    </source>
</evidence>
<name>A0ABR4EIC8_9PEZI</name>
<dbReference type="EMBL" id="JBAWTH010000051">
    <property type="protein sequence ID" value="KAL2282194.1"/>
    <property type="molecule type" value="Genomic_DNA"/>
</dbReference>
<dbReference type="Pfam" id="PF07690">
    <property type="entry name" value="MFS_1"/>
    <property type="match status" value="1"/>
</dbReference>
<evidence type="ECO:0000313" key="8">
    <source>
        <dbReference type="EMBL" id="KAL2282194.1"/>
    </source>
</evidence>
<feature type="transmembrane region" description="Helical" evidence="6">
    <location>
        <begin position="83"/>
        <end position="104"/>
    </location>
</feature>
<feature type="transmembrane region" description="Helical" evidence="6">
    <location>
        <begin position="475"/>
        <end position="493"/>
    </location>
</feature>
<feature type="region of interest" description="Disordered" evidence="5">
    <location>
        <begin position="1"/>
        <end position="21"/>
    </location>
</feature>
<dbReference type="SUPFAM" id="SSF103473">
    <property type="entry name" value="MFS general substrate transporter"/>
    <property type="match status" value="1"/>
</dbReference>